<dbReference type="AlphaFoldDB" id="A0A085B790"/>
<reference evidence="1 2" key="1">
    <citation type="submission" date="2014-07" db="EMBL/GenBank/DDBJ databases">
        <title>Epilithonimonas lactis LMG 22401 Genome.</title>
        <authorList>
            <person name="Pipes S.E."/>
            <person name="Stropko S.J."/>
        </authorList>
    </citation>
    <scope>NUCLEOTIDE SEQUENCE [LARGE SCALE GENOMIC DNA]</scope>
    <source>
        <strain evidence="1 2">LMG 24401</strain>
    </source>
</reference>
<dbReference type="Gene3D" id="2.130.10.130">
    <property type="entry name" value="Integrin alpha, N-terminal"/>
    <property type="match status" value="1"/>
</dbReference>
<accession>A0A085B790</accession>
<evidence type="ECO:0000313" key="1">
    <source>
        <dbReference type="EMBL" id="KFC18335.1"/>
    </source>
</evidence>
<sequence>MKTKENLKHIHFSSNKLNVSDRSSLKDKGFSNVLRRIFLATVIFLFNIFHSQQFSNSTLIIPASDFLDEIPKGNYITSATEQKQDWLFNNTGIILNSPTNIMTKVNAPEAGDYHLFVRSRGNGKSSFKVAVNDKVTDVFFGKDEMSWANGGIFKLKKGINDIKITRITKGAVFDVLALSKNASLTEKDISLKQLPDDVKLLKEYRIPECNAVKFGDVDGDGKTDFLVLERDFSAHVFDHEGKELWQWKAPEEYAKERSEFEAPGVIWDFDKDGKSEIAHWRLIDGKEWLVIADGKTGEIKHKTEWPTQPLPHVYNNFRLAIGKFSNAVPNELAVFTDMGNTINVNVYDSQLKQLWQHTETRKKDNLGHYIYPVDLNKDGIDEVLVGSLLLDSKGKTIWNKFDLIPDNHDHADSYKFADINGDGKLDIITANSEAGIFMYDGMTGKIIWQNVAEHSQQIQVGHFLKNNPGLQVVVGGRTYGNRQLGEPYLSSQLYWFSQSGDFLFKWPGNPINGNPDFLKGAWNGKDDQLFWYKFKMEDNGKGKLYFPDPVYHMFDFMGQGAEEVITLSDGSLKVWGSKSAVHNNKDRKKDVMYLKNTVVNHTHY</sequence>
<dbReference type="InterPro" id="IPR028994">
    <property type="entry name" value="Integrin_alpha_N"/>
</dbReference>
<dbReference type="SUPFAM" id="SSF69318">
    <property type="entry name" value="Integrin alpha N-terminal domain"/>
    <property type="match status" value="1"/>
</dbReference>
<organism evidence="1 2">
    <name type="scientific">Epilithonimonas lactis</name>
    <dbReference type="NCBI Taxonomy" id="421072"/>
    <lineage>
        <taxon>Bacteria</taxon>
        <taxon>Pseudomonadati</taxon>
        <taxon>Bacteroidota</taxon>
        <taxon>Flavobacteriia</taxon>
        <taxon>Flavobacteriales</taxon>
        <taxon>Weeksellaceae</taxon>
        <taxon>Chryseobacterium group</taxon>
        <taxon>Epilithonimonas</taxon>
    </lineage>
</organism>
<dbReference type="InterPro" id="IPR034641">
    <property type="entry name" value="RGL11"/>
</dbReference>
<dbReference type="OrthoDB" id="9816120at2"/>
<dbReference type="EMBL" id="JPLY01000007">
    <property type="protein sequence ID" value="KFC18335.1"/>
    <property type="molecule type" value="Genomic_DNA"/>
</dbReference>
<dbReference type="eggNOG" id="ENOG502Z7XN">
    <property type="taxonomic scope" value="Bacteria"/>
</dbReference>
<name>A0A085B790_9FLAO</name>
<protein>
    <submittedName>
        <fullName evidence="1">Uncharacterized protein</fullName>
    </submittedName>
</protein>
<dbReference type="Proteomes" id="UP000028623">
    <property type="component" value="Unassembled WGS sequence"/>
</dbReference>
<dbReference type="RefSeq" id="WP_034978801.1">
    <property type="nucleotide sequence ID" value="NZ_FOFI01000006.1"/>
</dbReference>
<dbReference type="Gene3D" id="2.60.120.260">
    <property type="entry name" value="Galactose-binding domain-like"/>
    <property type="match status" value="1"/>
</dbReference>
<dbReference type="PANTHER" id="PTHR43118">
    <property type="entry name" value="RHAMNOGALACTURONAN LYASE (EUROFUNG)"/>
    <property type="match status" value="1"/>
</dbReference>
<evidence type="ECO:0000313" key="2">
    <source>
        <dbReference type="Proteomes" id="UP000028623"/>
    </source>
</evidence>
<proteinExistence type="predicted"/>
<gene>
    <name evidence="1" type="ORF">IO89_17705</name>
</gene>
<keyword evidence="2" id="KW-1185">Reference proteome</keyword>
<dbReference type="PANTHER" id="PTHR43118:SF1">
    <property type="entry name" value="RHAMNOGALACTURONAN LYASE (EUROFUNG)"/>
    <property type="match status" value="1"/>
</dbReference>
<comment type="caution">
    <text evidence="1">The sequence shown here is derived from an EMBL/GenBank/DDBJ whole genome shotgun (WGS) entry which is preliminary data.</text>
</comment>
<dbReference type="STRING" id="421072.SAMN04488097_3761"/>